<accession>A0A9P7YGJ2</accession>
<dbReference type="OrthoDB" id="3519428at2759"/>
<reference evidence="1" key="1">
    <citation type="journal article" date="2021" name="IMA Fungus">
        <title>Genomic characterization of three marine fungi, including Emericellopsis atlantica sp. nov. with signatures of a generalist lifestyle and marine biomass degradation.</title>
        <authorList>
            <person name="Hagestad O.C."/>
            <person name="Hou L."/>
            <person name="Andersen J.H."/>
            <person name="Hansen E.H."/>
            <person name="Altermark B."/>
            <person name="Li C."/>
            <person name="Kuhnert E."/>
            <person name="Cox R.J."/>
            <person name="Crous P.W."/>
            <person name="Spatafora J.W."/>
            <person name="Lail K."/>
            <person name="Amirebrahimi M."/>
            <person name="Lipzen A."/>
            <person name="Pangilinan J."/>
            <person name="Andreopoulos W."/>
            <person name="Hayes R.D."/>
            <person name="Ng V."/>
            <person name="Grigoriev I.V."/>
            <person name="Jackson S.A."/>
            <person name="Sutton T.D.S."/>
            <person name="Dobson A.D.W."/>
            <person name="Rama T."/>
        </authorList>
    </citation>
    <scope>NUCLEOTIDE SEQUENCE</scope>
    <source>
        <strain evidence="1">TRa018bII</strain>
    </source>
</reference>
<keyword evidence="2" id="KW-1185">Reference proteome</keyword>
<dbReference type="AlphaFoldDB" id="A0A9P7YGJ2"/>
<organism evidence="1 2">
    <name type="scientific">Amylocarpus encephaloides</name>
    <dbReference type="NCBI Taxonomy" id="45428"/>
    <lineage>
        <taxon>Eukaryota</taxon>
        <taxon>Fungi</taxon>
        <taxon>Dikarya</taxon>
        <taxon>Ascomycota</taxon>
        <taxon>Pezizomycotina</taxon>
        <taxon>Leotiomycetes</taxon>
        <taxon>Helotiales</taxon>
        <taxon>Helotiales incertae sedis</taxon>
        <taxon>Amylocarpus</taxon>
    </lineage>
</organism>
<gene>
    <name evidence="1" type="ORF">BJ875DRAFT_43995</name>
</gene>
<name>A0A9P7YGJ2_9HELO</name>
<protein>
    <submittedName>
        <fullName evidence="1">Uncharacterized protein</fullName>
    </submittedName>
</protein>
<evidence type="ECO:0000313" key="2">
    <source>
        <dbReference type="Proteomes" id="UP000824998"/>
    </source>
</evidence>
<sequence length="585" mass="66937">MDSLAPELIDRIVSYLDCHDEDTLTLSRKFQVATERERGWWRKHTVTNSNAEMFLKAYSSHRIHNLEEIIFRTSLPPLELSKERQEQDPYEPPTCRDSVDDLKAMDEEFTKQINHLFATLKTLENSTGGEAHAPQRIKLTIYTPTREVDLWHCISRKYVSWRIHLLAPETLPNISMIRALSIVQEAAGSFSCAEAEETSAKLDSRIVLDISAKLPNLEDLECKLREDEWTTSLTTPSIKHYTRSWEGPHRDSRNDFAKAFQTCVLPASLKEVRLNFGHGNSMPEDVDQRQPLPNLVKPALYDLFSTSLRLFSHQLRILQLVVVADETLFWPNDGSEASWPNLESINIMFHMATPKGGCYFHGLHNKGRATEGFEISASSYPPLGPEENDEVDCDEDQMDWTGSECVQFRVVPHNEVLLPFLTAFAKSAINMRFLKEAVLWSPLAFAVGDLDKSYAPADYEECLLSGLIDQNDEYNQDEWGKEGLPSHLSWGVVYVAPNEYTFSSLRRDGPGESYLDSRQLWWKVGKWRPDAELHNLFQQIGKNRGEKLIEYWEDNCYGSGLVDKNTLGRCDIDSKGHSIYIPAWK</sequence>
<dbReference type="Proteomes" id="UP000824998">
    <property type="component" value="Unassembled WGS sequence"/>
</dbReference>
<comment type="caution">
    <text evidence="1">The sequence shown here is derived from an EMBL/GenBank/DDBJ whole genome shotgun (WGS) entry which is preliminary data.</text>
</comment>
<dbReference type="EMBL" id="MU251499">
    <property type="protein sequence ID" value="KAG9233483.1"/>
    <property type="molecule type" value="Genomic_DNA"/>
</dbReference>
<proteinExistence type="predicted"/>
<evidence type="ECO:0000313" key="1">
    <source>
        <dbReference type="EMBL" id="KAG9233483.1"/>
    </source>
</evidence>